<evidence type="ECO:0000313" key="1">
    <source>
        <dbReference type="EMBL" id="PQV51517.1"/>
    </source>
</evidence>
<comment type="caution">
    <text evidence="1">The sequence shown here is derived from an EMBL/GenBank/DDBJ whole genome shotgun (WGS) entry which is preliminary data.</text>
</comment>
<dbReference type="Proteomes" id="UP000251545">
    <property type="component" value="Unassembled WGS sequence"/>
</dbReference>
<dbReference type="EMBL" id="PVEO01000001">
    <property type="protein sequence ID" value="PQV51517.1"/>
    <property type="molecule type" value="Genomic_DNA"/>
</dbReference>
<reference evidence="1 2" key="1">
    <citation type="submission" date="2018-02" db="EMBL/GenBank/DDBJ databases">
        <title>Genomic Encyclopedia of Archaeal and Bacterial Type Strains, Phase II (KMG-II): from individual species to whole genera.</title>
        <authorList>
            <person name="Goeker M."/>
        </authorList>
    </citation>
    <scope>NUCLEOTIDE SEQUENCE [LARGE SCALE GENOMIC DNA]</scope>
    <source>
        <strain evidence="1 2">DSM 21165</strain>
    </source>
</reference>
<accession>A0A362X452</accession>
<protein>
    <submittedName>
        <fullName evidence="1">Uncharacterized protein</fullName>
    </submittedName>
</protein>
<gene>
    <name evidence="1" type="ORF">CLV33_101441</name>
</gene>
<dbReference type="RefSeq" id="WP_105472525.1">
    <property type="nucleotide sequence ID" value="NZ_PVEO01000001.1"/>
</dbReference>
<dbReference type="AlphaFoldDB" id="A0A362X452"/>
<sequence length="376" mass="44197">MTKVNRRKFIKTTASASAAFTLLPYSCKIIESPFSNKNLNLKEVRNTIGRHLNHILDKDGPYGSYRIGLKQRPDLYSSCDVAQIRTIWGEDLHQSLSEKQRTEWADHINSYIQKHQWDGSYFDRLGHSPLHGNGMTIGALGVLGGKQALPVKLYDKFNSPEKVISWLENINWARQWSASHLFWGGIHCYSMSKHCTEDWLNTVFDWLDRNLDEKTGWWRKGIAHDDIHQALGGSAHILPIYQHKNREFPFPERVIDSVLAMQLPNKRWLQREGNPDLMHYLELDALYALKYMQELVPYYRKSDIEHSVYKYGLEVIKYWKNEQEALLAMHPHRLLSAVAIFGLLQYHLPEMFYDDRQWTDIFSDIRFYRTDLVERL</sequence>
<evidence type="ECO:0000313" key="2">
    <source>
        <dbReference type="Proteomes" id="UP000251545"/>
    </source>
</evidence>
<name>A0A362X452_9FLAO</name>
<proteinExistence type="predicted"/>
<organism evidence="1 2">
    <name type="scientific">Jejuia pallidilutea</name>
    <dbReference type="NCBI Taxonomy" id="504487"/>
    <lineage>
        <taxon>Bacteria</taxon>
        <taxon>Pseudomonadati</taxon>
        <taxon>Bacteroidota</taxon>
        <taxon>Flavobacteriia</taxon>
        <taxon>Flavobacteriales</taxon>
        <taxon>Flavobacteriaceae</taxon>
        <taxon>Jejuia</taxon>
    </lineage>
</organism>